<keyword evidence="4" id="KW-1185">Reference proteome</keyword>
<evidence type="ECO:0000313" key="4">
    <source>
        <dbReference type="Proteomes" id="UP000053676"/>
    </source>
</evidence>
<name>W2SH01_NECAM</name>
<dbReference type="GO" id="GO:0007021">
    <property type="term" value="P:tubulin complex assembly"/>
    <property type="evidence" value="ECO:0007669"/>
    <property type="project" value="TreeGrafter"/>
</dbReference>
<evidence type="ECO:0000256" key="1">
    <source>
        <dbReference type="SAM" id="MobiDB-lite"/>
    </source>
</evidence>
<dbReference type="STRING" id="51031.W2SH01"/>
<feature type="domain" description="Tubulin binding cofactor C-like" evidence="2">
    <location>
        <begin position="140"/>
        <end position="214"/>
    </location>
</feature>
<dbReference type="InterPro" id="IPR012945">
    <property type="entry name" value="Tubulin-bd_cofactor_C_dom"/>
</dbReference>
<dbReference type="EMBL" id="KI669196">
    <property type="protein sequence ID" value="ETN68803.1"/>
    <property type="molecule type" value="Genomic_DNA"/>
</dbReference>
<protein>
    <recommendedName>
        <fullName evidence="2">Tubulin binding cofactor C-like domain-containing protein</fullName>
    </recommendedName>
</protein>
<dbReference type="AlphaFoldDB" id="W2SH01"/>
<evidence type="ECO:0000313" key="3">
    <source>
        <dbReference type="EMBL" id="ETN68803.1"/>
    </source>
</evidence>
<reference evidence="4" key="1">
    <citation type="journal article" date="2014" name="Nat. Genet.">
        <title>Genome of the human hookworm Necator americanus.</title>
        <authorList>
            <person name="Tang Y.T."/>
            <person name="Gao X."/>
            <person name="Rosa B.A."/>
            <person name="Abubucker S."/>
            <person name="Hallsworth-Pepin K."/>
            <person name="Martin J."/>
            <person name="Tyagi R."/>
            <person name="Heizer E."/>
            <person name="Zhang X."/>
            <person name="Bhonagiri-Palsikar V."/>
            <person name="Minx P."/>
            <person name="Warren W.C."/>
            <person name="Wang Q."/>
            <person name="Zhan B."/>
            <person name="Hotez P.J."/>
            <person name="Sternberg P.W."/>
            <person name="Dougall A."/>
            <person name="Gaze S.T."/>
            <person name="Mulvenna J."/>
            <person name="Sotillo J."/>
            <person name="Ranganathan S."/>
            <person name="Rabelo E.M."/>
            <person name="Wilson R.K."/>
            <person name="Felgner P.L."/>
            <person name="Bethony J."/>
            <person name="Hawdon J.M."/>
            <person name="Gasser R.B."/>
            <person name="Loukas A."/>
            <person name="Mitreva M."/>
        </authorList>
    </citation>
    <scope>NUCLEOTIDE SEQUENCE [LARGE SCALE GENOMIC DNA]</scope>
</reference>
<organism evidence="3 4">
    <name type="scientific">Necator americanus</name>
    <name type="common">Human hookworm</name>
    <dbReference type="NCBI Taxonomy" id="51031"/>
    <lineage>
        <taxon>Eukaryota</taxon>
        <taxon>Metazoa</taxon>
        <taxon>Ecdysozoa</taxon>
        <taxon>Nematoda</taxon>
        <taxon>Chromadorea</taxon>
        <taxon>Rhabditida</taxon>
        <taxon>Rhabditina</taxon>
        <taxon>Rhabditomorpha</taxon>
        <taxon>Strongyloidea</taxon>
        <taxon>Ancylostomatidae</taxon>
        <taxon>Bunostominae</taxon>
        <taxon>Necator</taxon>
    </lineage>
</organism>
<dbReference type="KEGG" id="nai:NECAME_15614"/>
<dbReference type="OrthoDB" id="194775at2759"/>
<dbReference type="OMA" id="QQVRIHT"/>
<dbReference type="InterPro" id="IPR027684">
    <property type="entry name" value="TBCC"/>
</dbReference>
<dbReference type="Pfam" id="PF07986">
    <property type="entry name" value="TBCC"/>
    <property type="match status" value="1"/>
</dbReference>
<dbReference type="GO" id="GO:0007023">
    <property type="term" value="P:post-chaperonin tubulin folding pathway"/>
    <property type="evidence" value="ECO:0007669"/>
    <property type="project" value="InterPro"/>
</dbReference>
<feature type="region of interest" description="Disordered" evidence="1">
    <location>
        <begin position="113"/>
        <end position="140"/>
    </location>
</feature>
<gene>
    <name evidence="3" type="ORF">NECAME_15614</name>
</gene>
<dbReference type="Gene3D" id="2.160.20.70">
    <property type="match status" value="1"/>
</dbReference>
<feature type="compositionally biased region" description="Polar residues" evidence="1">
    <location>
        <begin position="122"/>
        <end position="133"/>
    </location>
</feature>
<sequence>MLDEAASSESTSAIAKKKELLMQRLQQRRPVKQSDIQQAKLREEELTEVLNRAREQAESGVVDEETIKTLEGFLSLECCGWSARRIQDVLELLRKATIRAGIEGPQSTTFSFSVSKKQKSSITSDSPKTQPSAPSEAPYIQKTGENLIITGKDGNDVKLKGIKNCQLSSQIFASAQQLRIHTSNDLRLHVGVRAAVIIESCTNIQMSPYRVVFNGEPVEAPPGDAWKRPNDFDWLAEGQSPNWKIASEGDWETVVINSTIQ</sequence>
<accession>W2SH01</accession>
<dbReference type="GO" id="GO:0005737">
    <property type="term" value="C:cytoplasm"/>
    <property type="evidence" value="ECO:0007669"/>
    <property type="project" value="TreeGrafter"/>
</dbReference>
<dbReference type="PANTHER" id="PTHR15139">
    <property type="entry name" value="TUBULIN FOLDING COFACTOR C"/>
    <property type="match status" value="1"/>
</dbReference>
<dbReference type="Proteomes" id="UP000053676">
    <property type="component" value="Unassembled WGS sequence"/>
</dbReference>
<evidence type="ECO:0000259" key="2">
    <source>
        <dbReference type="Pfam" id="PF07986"/>
    </source>
</evidence>
<proteinExistence type="predicted"/>
<dbReference type="PANTHER" id="PTHR15139:SF0">
    <property type="entry name" value="TUBULIN-SPECIFIC CHAPERONE C"/>
    <property type="match status" value="1"/>
</dbReference>
<dbReference type="InterPro" id="IPR016098">
    <property type="entry name" value="CAP/MinC_C"/>
</dbReference>